<dbReference type="PANTHER" id="PTHR35268:SF1">
    <property type="entry name" value="UBIQUINOL-CYTOCHROME-C REDUCTASE COMPLEX ASSEMBLY FACTOR 4"/>
    <property type="match status" value="1"/>
</dbReference>
<accession>A0A1A9UUN3</accession>
<keyword evidence="1" id="KW-0812">Transmembrane</keyword>
<keyword evidence="3" id="KW-1185">Reference proteome</keyword>
<protein>
    <submittedName>
        <fullName evidence="2">Uncharacterized protein</fullName>
    </submittedName>
</protein>
<dbReference type="InterPro" id="IPR029160">
    <property type="entry name" value="UQCC4"/>
</dbReference>
<keyword evidence="1" id="KW-0472">Membrane</keyword>
<dbReference type="PANTHER" id="PTHR35268">
    <property type="entry name" value="PROTEIN CCSMST1"/>
    <property type="match status" value="1"/>
</dbReference>
<name>A0A1A9UUN3_GLOAU</name>
<dbReference type="Pfam" id="PF15013">
    <property type="entry name" value="CCSMST1"/>
    <property type="match status" value="1"/>
</dbReference>
<sequence length="165" mass="19171">MMNKLRLIKYPNKLSLKNKFFLESKNTSLLTHSRVWKSTKGDRKLTETEAIDEPIPFFGSHASVWRAKSTRSGGSDEYLWYQPYVISGSLTIFLLYFCVFREENDIDQKLDGDLFQHVKGLEEVQLTMNYKYNKEHGLDTRDIEKRLKELGVNITELNAKSAVAN</sequence>
<evidence type="ECO:0000313" key="2">
    <source>
        <dbReference type="EnsemblMetazoa" id="GAUT016018-PA"/>
    </source>
</evidence>
<feature type="transmembrane region" description="Helical" evidence="1">
    <location>
        <begin position="78"/>
        <end position="99"/>
    </location>
</feature>
<evidence type="ECO:0000313" key="3">
    <source>
        <dbReference type="Proteomes" id="UP000078200"/>
    </source>
</evidence>
<keyword evidence="1" id="KW-1133">Transmembrane helix</keyword>
<proteinExistence type="predicted"/>
<reference evidence="2" key="1">
    <citation type="submission" date="2020-05" db="UniProtKB">
        <authorList>
            <consortium name="EnsemblMetazoa"/>
        </authorList>
    </citation>
    <scope>IDENTIFICATION</scope>
    <source>
        <strain evidence="2">TTRI</strain>
    </source>
</reference>
<organism evidence="2 3">
    <name type="scientific">Glossina austeni</name>
    <name type="common">Savannah tsetse fly</name>
    <dbReference type="NCBI Taxonomy" id="7395"/>
    <lineage>
        <taxon>Eukaryota</taxon>
        <taxon>Metazoa</taxon>
        <taxon>Ecdysozoa</taxon>
        <taxon>Arthropoda</taxon>
        <taxon>Hexapoda</taxon>
        <taxon>Insecta</taxon>
        <taxon>Pterygota</taxon>
        <taxon>Neoptera</taxon>
        <taxon>Endopterygota</taxon>
        <taxon>Diptera</taxon>
        <taxon>Brachycera</taxon>
        <taxon>Muscomorpha</taxon>
        <taxon>Hippoboscoidea</taxon>
        <taxon>Glossinidae</taxon>
        <taxon>Glossina</taxon>
    </lineage>
</organism>
<dbReference type="Proteomes" id="UP000078200">
    <property type="component" value="Unassembled WGS sequence"/>
</dbReference>
<dbReference type="VEuPathDB" id="VectorBase:GAUT016018"/>
<dbReference type="EnsemblMetazoa" id="GAUT016018-RA">
    <property type="protein sequence ID" value="GAUT016018-PA"/>
    <property type="gene ID" value="GAUT016018"/>
</dbReference>
<evidence type="ECO:0000256" key="1">
    <source>
        <dbReference type="SAM" id="Phobius"/>
    </source>
</evidence>
<dbReference type="AlphaFoldDB" id="A0A1A9UUN3"/>